<evidence type="ECO:0000256" key="3">
    <source>
        <dbReference type="ARBA" id="ARBA00023265"/>
    </source>
</evidence>
<dbReference type="FunFam" id="3.30.530.20:FF:000007">
    <property type="entry name" value="Major pollen allergen Bet v 1-A"/>
    <property type="match status" value="1"/>
</dbReference>
<dbReference type="GO" id="GO:0010427">
    <property type="term" value="F:abscisic acid binding"/>
    <property type="evidence" value="ECO:0007669"/>
    <property type="project" value="InterPro"/>
</dbReference>
<evidence type="ECO:0000256" key="1">
    <source>
        <dbReference type="ARBA" id="ARBA00009744"/>
    </source>
</evidence>
<reference evidence="5" key="1">
    <citation type="journal article" date="2023" name="Plant J.">
        <title>Genome sequences and population genomics provide insights into the demographic history, inbreeding, and mutation load of two 'living fossil' tree species of Dipteronia.</title>
        <authorList>
            <person name="Feng Y."/>
            <person name="Comes H.P."/>
            <person name="Chen J."/>
            <person name="Zhu S."/>
            <person name="Lu R."/>
            <person name="Zhang X."/>
            <person name="Li P."/>
            <person name="Qiu J."/>
            <person name="Olsen K.M."/>
            <person name="Qiu Y."/>
        </authorList>
    </citation>
    <scope>NUCLEOTIDE SEQUENCE</scope>
    <source>
        <strain evidence="5">NBL</strain>
    </source>
</reference>
<dbReference type="SUPFAM" id="SSF55961">
    <property type="entry name" value="Bet v1-like"/>
    <property type="match status" value="1"/>
</dbReference>
<evidence type="ECO:0000313" key="5">
    <source>
        <dbReference type="EMBL" id="KAK3169111.1"/>
    </source>
</evidence>
<dbReference type="GO" id="GO:0009738">
    <property type="term" value="P:abscisic acid-activated signaling pathway"/>
    <property type="evidence" value="ECO:0007669"/>
    <property type="project" value="InterPro"/>
</dbReference>
<dbReference type="Gene3D" id="3.30.530.20">
    <property type="match status" value="1"/>
</dbReference>
<dbReference type="PANTHER" id="PTHR31213:SF201">
    <property type="entry name" value="OS03G0300400 PROTEIN"/>
    <property type="match status" value="1"/>
</dbReference>
<dbReference type="GO" id="GO:0004864">
    <property type="term" value="F:protein phosphatase inhibitor activity"/>
    <property type="evidence" value="ECO:0007669"/>
    <property type="project" value="InterPro"/>
</dbReference>
<feature type="domain" description="Bet v I/Major latex protein" evidence="4">
    <location>
        <begin position="1"/>
        <end position="157"/>
    </location>
</feature>
<evidence type="ECO:0000259" key="4">
    <source>
        <dbReference type="SMART" id="SM01037"/>
    </source>
</evidence>
<dbReference type="PRINTS" id="PR00634">
    <property type="entry name" value="BETALLERGEN"/>
</dbReference>
<keyword evidence="3" id="KW-0568">Pathogenesis-related protein</keyword>
<proteinExistence type="inferred from homology"/>
<dbReference type="CDD" id="cd07816">
    <property type="entry name" value="Bet_v1-like"/>
    <property type="match status" value="1"/>
</dbReference>
<dbReference type="InterPro" id="IPR000916">
    <property type="entry name" value="Bet_v_I/MLP"/>
</dbReference>
<evidence type="ECO:0000313" key="6">
    <source>
        <dbReference type="Proteomes" id="UP001281410"/>
    </source>
</evidence>
<keyword evidence="2" id="KW-0611">Plant defense</keyword>
<dbReference type="GO" id="GO:0038023">
    <property type="term" value="F:signaling receptor activity"/>
    <property type="evidence" value="ECO:0007669"/>
    <property type="project" value="InterPro"/>
</dbReference>
<evidence type="ECO:0000256" key="2">
    <source>
        <dbReference type="ARBA" id="ARBA00022821"/>
    </source>
</evidence>
<dbReference type="InterPro" id="IPR050279">
    <property type="entry name" value="Plant_def-hormone_signal"/>
</dbReference>
<keyword evidence="6" id="KW-1185">Reference proteome</keyword>
<sequence>MVTGTIVDEYKSPIAIERLWRAMVVDAHNLMPKILPQIISSIEILEGDGGVGTIKKLTFTDAVKEFSYFSDRVEVMDGENHVFKYSVVEGGLVGLKVSSYVTEVILTPANDGGGCLAKLKIEYESLGESLLSEEDAAKIISGTVAMVKAVDEYLLENFNAYA</sequence>
<dbReference type="InterPro" id="IPR023393">
    <property type="entry name" value="START-like_dom_sf"/>
</dbReference>
<dbReference type="Pfam" id="PF00407">
    <property type="entry name" value="Bet_v_1"/>
    <property type="match status" value="1"/>
</dbReference>
<dbReference type="InterPro" id="IPR024949">
    <property type="entry name" value="Bet_v_I_allergen"/>
</dbReference>
<comment type="similarity">
    <text evidence="1">Belongs to the BetVI family.</text>
</comment>
<dbReference type="GO" id="GO:0006952">
    <property type="term" value="P:defense response"/>
    <property type="evidence" value="ECO:0007669"/>
    <property type="project" value="UniProtKB-KW"/>
</dbReference>
<accession>A0AAD9Z037</accession>
<dbReference type="PANTHER" id="PTHR31213">
    <property type="entry name" value="OS08G0374000 PROTEIN-RELATED"/>
    <property type="match status" value="1"/>
</dbReference>
<gene>
    <name evidence="5" type="ORF">Dsin_033206</name>
</gene>
<dbReference type="EMBL" id="JANJYJ010000982">
    <property type="protein sequence ID" value="KAK3169111.1"/>
    <property type="molecule type" value="Genomic_DNA"/>
</dbReference>
<dbReference type="AlphaFoldDB" id="A0AAD9Z037"/>
<dbReference type="SMART" id="SM01037">
    <property type="entry name" value="Bet_v_1"/>
    <property type="match status" value="1"/>
</dbReference>
<dbReference type="GO" id="GO:0005634">
    <property type="term" value="C:nucleus"/>
    <property type="evidence" value="ECO:0007669"/>
    <property type="project" value="TreeGrafter"/>
</dbReference>
<dbReference type="Proteomes" id="UP001281410">
    <property type="component" value="Unassembled WGS sequence"/>
</dbReference>
<organism evidence="5 6">
    <name type="scientific">Dipteronia sinensis</name>
    <dbReference type="NCBI Taxonomy" id="43782"/>
    <lineage>
        <taxon>Eukaryota</taxon>
        <taxon>Viridiplantae</taxon>
        <taxon>Streptophyta</taxon>
        <taxon>Embryophyta</taxon>
        <taxon>Tracheophyta</taxon>
        <taxon>Spermatophyta</taxon>
        <taxon>Magnoliopsida</taxon>
        <taxon>eudicotyledons</taxon>
        <taxon>Gunneridae</taxon>
        <taxon>Pentapetalae</taxon>
        <taxon>rosids</taxon>
        <taxon>malvids</taxon>
        <taxon>Sapindales</taxon>
        <taxon>Sapindaceae</taxon>
        <taxon>Hippocastanoideae</taxon>
        <taxon>Acereae</taxon>
        <taxon>Dipteronia</taxon>
    </lineage>
</organism>
<dbReference type="GO" id="GO:0005737">
    <property type="term" value="C:cytoplasm"/>
    <property type="evidence" value="ECO:0007669"/>
    <property type="project" value="TreeGrafter"/>
</dbReference>
<protein>
    <recommendedName>
        <fullName evidence="4">Bet v I/Major latex protein domain-containing protein</fullName>
    </recommendedName>
</protein>
<name>A0AAD9Z037_9ROSI</name>
<comment type="caution">
    <text evidence="5">The sequence shown here is derived from an EMBL/GenBank/DDBJ whole genome shotgun (WGS) entry which is preliminary data.</text>
</comment>